<dbReference type="InterPro" id="IPR002347">
    <property type="entry name" value="SDR_fam"/>
</dbReference>
<keyword evidence="3" id="KW-0560">Oxidoreductase</keyword>
<reference evidence="5 6" key="1">
    <citation type="submission" date="2019-09" db="EMBL/GenBank/DDBJ databases">
        <title>The hologenome of the rock-dwelling lichen Lasallia pustulata.</title>
        <authorList>
            <person name="Greshake Tzovaras B."/>
            <person name="Segers F."/>
            <person name="Bicker A."/>
            <person name="Dal Grande F."/>
            <person name="Otte J."/>
            <person name="Hankeln T."/>
            <person name="Schmitt I."/>
            <person name="Ebersberger I."/>
        </authorList>
    </citation>
    <scope>NUCLEOTIDE SEQUENCE [LARGE SCALE GENOMIC DNA]</scope>
    <source>
        <strain evidence="5">A1-1</strain>
    </source>
</reference>
<dbReference type="FunFam" id="3.40.50.720:FF:000173">
    <property type="entry name" value="3-oxoacyl-[acyl-carrier protein] reductase"/>
    <property type="match status" value="1"/>
</dbReference>
<comment type="similarity">
    <text evidence="1">Belongs to the short-chain dehydrogenases/reductases (SDR) family.</text>
</comment>
<dbReference type="Proteomes" id="UP000324767">
    <property type="component" value="Unassembled WGS sequence"/>
</dbReference>
<accession>A0A5M8PD89</accession>
<evidence type="ECO:0000256" key="1">
    <source>
        <dbReference type="ARBA" id="ARBA00006484"/>
    </source>
</evidence>
<dbReference type="PRINTS" id="PR00081">
    <property type="entry name" value="GDHRDH"/>
</dbReference>
<evidence type="ECO:0000313" key="6">
    <source>
        <dbReference type="Proteomes" id="UP000324767"/>
    </source>
</evidence>
<dbReference type="SMART" id="SM00822">
    <property type="entry name" value="PKS_KR"/>
    <property type="match status" value="1"/>
</dbReference>
<dbReference type="AlphaFoldDB" id="A0A5M8PD89"/>
<dbReference type="PROSITE" id="PS00061">
    <property type="entry name" value="ADH_SHORT"/>
    <property type="match status" value="1"/>
</dbReference>
<dbReference type="EMBL" id="VXIT01000023">
    <property type="protein sequence ID" value="KAA6406732.1"/>
    <property type="molecule type" value="Genomic_DNA"/>
</dbReference>
<dbReference type="InterPro" id="IPR020904">
    <property type="entry name" value="Sc_DH/Rdtase_CS"/>
</dbReference>
<dbReference type="GO" id="GO:0048038">
    <property type="term" value="F:quinone binding"/>
    <property type="evidence" value="ECO:0007669"/>
    <property type="project" value="TreeGrafter"/>
</dbReference>
<dbReference type="GO" id="GO:0016616">
    <property type="term" value="F:oxidoreductase activity, acting on the CH-OH group of donors, NAD or NADP as acceptor"/>
    <property type="evidence" value="ECO:0007669"/>
    <property type="project" value="TreeGrafter"/>
</dbReference>
<dbReference type="SUPFAM" id="SSF51735">
    <property type="entry name" value="NAD(P)-binding Rossmann-fold domains"/>
    <property type="match status" value="1"/>
</dbReference>
<dbReference type="PANTHER" id="PTHR42760">
    <property type="entry name" value="SHORT-CHAIN DEHYDROGENASES/REDUCTASES FAMILY MEMBER"/>
    <property type="match status" value="1"/>
</dbReference>
<evidence type="ECO:0000313" key="5">
    <source>
        <dbReference type="EMBL" id="KAA6406732.1"/>
    </source>
</evidence>
<organism evidence="5 6">
    <name type="scientific">Lasallia pustulata</name>
    <dbReference type="NCBI Taxonomy" id="136370"/>
    <lineage>
        <taxon>Eukaryota</taxon>
        <taxon>Fungi</taxon>
        <taxon>Dikarya</taxon>
        <taxon>Ascomycota</taxon>
        <taxon>Pezizomycotina</taxon>
        <taxon>Lecanoromycetes</taxon>
        <taxon>OSLEUM clade</taxon>
        <taxon>Umbilicariomycetidae</taxon>
        <taxon>Umbilicariales</taxon>
        <taxon>Umbilicariaceae</taxon>
        <taxon>Lasallia</taxon>
    </lineage>
</organism>
<evidence type="ECO:0000259" key="4">
    <source>
        <dbReference type="SMART" id="SM00822"/>
    </source>
</evidence>
<comment type="caution">
    <text evidence="5">The sequence shown here is derived from an EMBL/GenBank/DDBJ whole genome shotgun (WGS) entry which is preliminary data.</text>
</comment>
<evidence type="ECO:0000256" key="3">
    <source>
        <dbReference type="ARBA" id="ARBA00023002"/>
    </source>
</evidence>
<dbReference type="PRINTS" id="PR00080">
    <property type="entry name" value="SDRFAMILY"/>
</dbReference>
<protein>
    <recommendedName>
        <fullName evidence="4">Ketoreductase domain-containing protein</fullName>
    </recommendedName>
</protein>
<feature type="domain" description="Ketoreductase" evidence="4">
    <location>
        <begin position="29"/>
        <end position="213"/>
    </location>
</feature>
<gene>
    <name evidence="5" type="ORF">FRX48_09455</name>
</gene>
<dbReference type="InterPro" id="IPR057326">
    <property type="entry name" value="KR_dom"/>
</dbReference>
<dbReference type="Pfam" id="PF13561">
    <property type="entry name" value="adh_short_C2"/>
    <property type="match status" value="1"/>
</dbReference>
<dbReference type="Gene3D" id="3.40.50.720">
    <property type="entry name" value="NAD(P)-binding Rossmann-like Domain"/>
    <property type="match status" value="1"/>
</dbReference>
<proteinExistence type="inferred from homology"/>
<keyword evidence="2" id="KW-0521">NADP</keyword>
<sequence length="273" mass="29208">MALPVSKPLLSLQDRFSKHFRPAPKLHGRTVVVTGASRGIGLAIAYAFAAQCASRIFLVGRNEQTLLNAAEVVSKGCQTGISVHVKEGDVKDRKFWVEVMNETKDIDILVNAAGIAQSSLLITATPEHLETVVQTNLMGTMWGCRIMSKAMVRQKRKRDNTGCIINVASLLAVKGGKGSTAYAASKAGVLGLTRSLAEELGPSNIRVNAIVPGYIETRMTKDMTPAARETAINRIPQKRFGTIEEVADAAVFLAVNGYANNCILNLDGGLSAT</sequence>
<dbReference type="PANTHER" id="PTHR42760:SF133">
    <property type="entry name" value="3-OXOACYL-[ACYL-CARRIER-PROTEIN] REDUCTASE"/>
    <property type="match status" value="1"/>
</dbReference>
<dbReference type="OrthoDB" id="1669814at2759"/>
<dbReference type="InterPro" id="IPR036291">
    <property type="entry name" value="NAD(P)-bd_dom_sf"/>
</dbReference>
<dbReference type="GO" id="GO:0006633">
    <property type="term" value="P:fatty acid biosynthetic process"/>
    <property type="evidence" value="ECO:0007669"/>
    <property type="project" value="TreeGrafter"/>
</dbReference>
<name>A0A5M8PD89_9LECA</name>
<evidence type="ECO:0000256" key="2">
    <source>
        <dbReference type="ARBA" id="ARBA00022857"/>
    </source>
</evidence>